<dbReference type="AlphaFoldDB" id="A0A3P5Y6Z3"/>
<protein>
    <submittedName>
        <fullName evidence="1">Uncharacterized protein</fullName>
    </submittedName>
</protein>
<organism evidence="1 2">
    <name type="scientific">Streptococcus canis</name>
    <dbReference type="NCBI Taxonomy" id="1329"/>
    <lineage>
        <taxon>Bacteria</taxon>
        <taxon>Bacillati</taxon>
        <taxon>Bacillota</taxon>
        <taxon>Bacilli</taxon>
        <taxon>Lactobacillales</taxon>
        <taxon>Streptococcaceae</taxon>
        <taxon>Streptococcus</taxon>
    </lineage>
</organism>
<dbReference type="Proteomes" id="UP000280759">
    <property type="component" value="Unassembled WGS sequence"/>
</dbReference>
<gene>
    <name evidence="1" type="ORF">FMV2238Y02_03000</name>
</gene>
<accession>A0A3P5Y6Z3</accession>
<reference evidence="1 2" key="1">
    <citation type="submission" date="2018-10" db="EMBL/GenBank/DDBJ databases">
        <authorList>
            <consortium name="Molecular Microbiology and Infection Unit (UMMI)"/>
            <person name="Machado M."/>
        </authorList>
    </citation>
    <scope>NUCLEOTIDE SEQUENCE [LARGE SCALE GENOMIC DNA]</scope>
    <source>
        <strain evidence="1">FMV2238.02</strain>
    </source>
</reference>
<evidence type="ECO:0000313" key="1">
    <source>
        <dbReference type="EMBL" id="VDC41861.1"/>
    </source>
</evidence>
<proteinExistence type="predicted"/>
<keyword evidence="2" id="KW-1185">Reference proteome</keyword>
<dbReference type="RefSeq" id="WP_172774151.1">
    <property type="nucleotide sequence ID" value="NZ_CP053792.1"/>
</dbReference>
<name>A0A3P5Y6Z3_STRCB</name>
<evidence type="ECO:0000313" key="2">
    <source>
        <dbReference type="Proteomes" id="UP000280759"/>
    </source>
</evidence>
<sequence length="80" mass="8840">MKYHLRKTAFDLAAVSASAQVKIRAPTKIAQEVALTEISRLESSINDKLVSDNVKKSITDSVHKEEIQELQAEMSQVVDG</sequence>
<dbReference type="EMBL" id="UXEP01000003">
    <property type="protein sequence ID" value="VDC41861.1"/>
    <property type="molecule type" value="Genomic_DNA"/>
</dbReference>